<gene>
    <name evidence="6" type="ORF">HNQ88_004624</name>
</gene>
<comment type="caution">
    <text evidence="6">The sequence shown here is derived from an EMBL/GenBank/DDBJ whole genome shotgun (WGS) entry which is preliminary data.</text>
</comment>
<evidence type="ECO:0000313" key="6">
    <source>
        <dbReference type="EMBL" id="MDR6241537.1"/>
    </source>
</evidence>
<dbReference type="CDD" id="cd05233">
    <property type="entry name" value="SDR_c"/>
    <property type="match status" value="1"/>
</dbReference>
<evidence type="ECO:0000256" key="4">
    <source>
        <dbReference type="RuleBase" id="RU000363"/>
    </source>
</evidence>
<dbReference type="Gene3D" id="3.40.50.720">
    <property type="entry name" value="NAD(P)-binding Rossmann-like Domain"/>
    <property type="match status" value="1"/>
</dbReference>
<dbReference type="PANTHER" id="PTHR24321">
    <property type="entry name" value="DEHYDROGENASES, SHORT CHAIN"/>
    <property type="match status" value="1"/>
</dbReference>
<evidence type="ECO:0000313" key="7">
    <source>
        <dbReference type="Proteomes" id="UP001185092"/>
    </source>
</evidence>
<proteinExistence type="inferred from homology"/>
<dbReference type="SUPFAM" id="SSF51735">
    <property type="entry name" value="NAD(P)-binding Rossmann-fold domains"/>
    <property type="match status" value="1"/>
</dbReference>
<sequence>MKDFKNKVVVITGGATGIGFSLAKQFGKEGAKVIMAGRRQNRVDQSVQQLRELGIEAGGTSCDVSDEEQVNNLLIFSIKVFGEVDILINNAGIVGTNDKPVIEISDEELQKVLNINVRGTWNGVRIFGKYMLERGKECAIYNVGSENSFFKSVPHGGEYIASKHALLGMTVALRDEVPSYFKVGLIAPGLVQSEIDEITSIGMATDKYTSIVMEQIKDEQFYIVSHAYNIEHITKRYEEMSNAYKRYAPRYEHDDEFDIITLNNKMKK</sequence>
<reference evidence="6" key="1">
    <citation type="submission" date="2023-07" db="EMBL/GenBank/DDBJ databases">
        <title>Genomic Encyclopedia of Type Strains, Phase IV (KMG-IV): sequencing the most valuable type-strain genomes for metagenomic binning, comparative biology and taxonomic classification.</title>
        <authorList>
            <person name="Goeker M."/>
        </authorList>
    </citation>
    <scope>NUCLEOTIDE SEQUENCE</scope>
    <source>
        <strain evidence="6">DSM 26174</strain>
    </source>
</reference>
<dbReference type="EMBL" id="JAVDQD010000009">
    <property type="protein sequence ID" value="MDR6241537.1"/>
    <property type="molecule type" value="Genomic_DNA"/>
</dbReference>
<dbReference type="AlphaFoldDB" id="A0AAE3XRZ6"/>
<dbReference type="RefSeq" id="WP_309942396.1">
    <property type="nucleotide sequence ID" value="NZ_AP025307.1"/>
</dbReference>
<evidence type="ECO:0000256" key="3">
    <source>
        <dbReference type="ARBA" id="ARBA00023027"/>
    </source>
</evidence>
<evidence type="ECO:0000259" key="5">
    <source>
        <dbReference type="SMART" id="SM00822"/>
    </source>
</evidence>
<keyword evidence="7" id="KW-1185">Reference proteome</keyword>
<dbReference type="InterPro" id="IPR057326">
    <property type="entry name" value="KR_dom"/>
</dbReference>
<accession>A0AAE3XRZ6</accession>
<organism evidence="6 7">
    <name type="scientific">Aureibacter tunicatorum</name>
    <dbReference type="NCBI Taxonomy" id="866807"/>
    <lineage>
        <taxon>Bacteria</taxon>
        <taxon>Pseudomonadati</taxon>
        <taxon>Bacteroidota</taxon>
        <taxon>Cytophagia</taxon>
        <taxon>Cytophagales</taxon>
        <taxon>Persicobacteraceae</taxon>
        <taxon>Aureibacter</taxon>
    </lineage>
</organism>
<dbReference type="SMART" id="SM00822">
    <property type="entry name" value="PKS_KR"/>
    <property type="match status" value="1"/>
</dbReference>
<dbReference type="PRINTS" id="PR00080">
    <property type="entry name" value="SDRFAMILY"/>
</dbReference>
<dbReference type="PANTHER" id="PTHR24321:SF8">
    <property type="entry name" value="ESTRADIOL 17-BETA-DEHYDROGENASE 8-RELATED"/>
    <property type="match status" value="1"/>
</dbReference>
<comment type="similarity">
    <text evidence="1 4">Belongs to the short-chain dehydrogenases/reductases (SDR) family.</text>
</comment>
<dbReference type="Proteomes" id="UP001185092">
    <property type="component" value="Unassembled WGS sequence"/>
</dbReference>
<protein>
    <submittedName>
        <fullName evidence="6">NAD(P)-dependent dehydrogenase (Short-subunit alcohol dehydrogenase family)</fullName>
    </submittedName>
</protein>
<dbReference type="Pfam" id="PF00106">
    <property type="entry name" value="adh_short"/>
    <property type="match status" value="1"/>
</dbReference>
<dbReference type="PRINTS" id="PR00081">
    <property type="entry name" value="GDHRDH"/>
</dbReference>
<dbReference type="InterPro" id="IPR002347">
    <property type="entry name" value="SDR_fam"/>
</dbReference>
<name>A0AAE3XRZ6_9BACT</name>
<evidence type="ECO:0000256" key="2">
    <source>
        <dbReference type="ARBA" id="ARBA00023002"/>
    </source>
</evidence>
<keyword evidence="2" id="KW-0560">Oxidoreductase</keyword>
<dbReference type="GO" id="GO:0016491">
    <property type="term" value="F:oxidoreductase activity"/>
    <property type="evidence" value="ECO:0007669"/>
    <property type="project" value="UniProtKB-KW"/>
</dbReference>
<feature type="domain" description="Ketoreductase" evidence="5">
    <location>
        <begin position="7"/>
        <end position="146"/>
    </location>
</feature>
<dbReference type="InterPro" id="IPR036291">
    <property type="entry name" value="NAD(P)-bd_dom_sf"/>
</dbReference>
<keyword evidence="3" id="KW-0520">NAD</keyword>
<evidence type="ECO:0000256" key="1">
    <source>
        <dbReference type="ARBA" id="ARBA00006484"/>
    </source>
</evidence>